<keyword evidence="9" id="KW-1133">Transmembrane helix</keyword>
<dbReference type="InterPro" id="IPR011712">
    <property type="entry name" value="Sig_transdc_His_kin_sub3_dim/P"/>
</dbReference>
<evidence type="ECO:0000256" key="9">
    <source>
        <dbReference type="SAM" id="Phobius"/>
    </source>
</evidence>
<dbReference type="InterPro" id="IPR050482">
    <property type="entry name" value="Sensor_HK_TwoCompSys"/>
</dbReference>
<evidence type="ECO:0000256" key="5">
    <source>
        <dbReference type="ARBA" id="ARBA00022741"/>
    </source>
</evidence>
<keyword evidence="9" id="KW-0812">Transmembrane</keyword>
<feature type="domain" description="Signal transduction histidine kinase subgroup 3 dimerisation and phosphoacceptor" evidence="11">
    <location>
        <begin position="76"/>
        <end position="140"/>
    </location>
</feature>
<evidence type="ECO:0000256" key="4">
    <source>
        <dbReference type="ARBA" id="ARBA00022679"/>
    </source>
</evidence>
<keyword evidence="4" id="KW-0808">Transferase</keyword>
<keyword evidence="13" id="KW-1185">Reference proteome</keyword>
<evidence type="ECO:0000313" key="13">
    <source>
        <dbReference type="Proteomes" id="UP001589734"/>
    </source>
</evidence>
<evidence type="ECO:0000256" key="2">
    <source>
        <dbReference type="ARBA" id="ARBA00012438"/>
    </source>
</evidence>
<evidence type="ECO:0000256" key="7">
    <source>
        <dbReference type="ARBA" id="ARBA00022840"/>
    </source>
</evidence>
<keyword evidence="3" id="KW-0597">Phosphoprotein</keyword>
<evidence type="ECO:0000256" key="6">
    <source>
        <dbReference type="ARBA" id="ARBA00022777"/>
    </source>
</evidence>
<dbReference type="EC" id="2.7.13.3" evidence="2"/>
<feature type="transmembrane region" description="Helical" evidence="9">
    <location>
        <begin position="18"/>
        <end position="42"/>
    </location>
</feature>
<keyword evidence="7" id="KW-0067">ATP-binding</keyword>
<reference evidence="12 13" key="1">
    <citation type="submission" date="2024-09" db="EMBL/GenBank/DDBJ databases">
        <authorList>
            <person name="Sun Q."/>
            <person name="Mori K."/>
        </authorList>
    </citation>
    <scope>NUCLEOTIDE SEQUENCE [LARGE SCALE GENOMIC DNA]</scope>
    <source>
        <strain evidence="12 13">CGMCC 1.12926</strain>
    </source>
</reference>
<evidence type="ECO:0000259" key="10">
    <source>
        <dbReference type="Pfam" id="PF02518"/>
    </source>
</evidence>
<keyword evidence="5" id="KW-0547">Nucleotide-binding</keyword>
<dbReference type="InterPro" id="IPR003594">
    <property type="entry name" value="HATPase_dom"/>
</dbReference>
<dbReference type="Pfam" id="PF02518">
    <property type="entry name" value="HATPase_c"/>
    <property type="match status" value="1"/>
</dbReference>
<keyword evidence="6 12" id="KW-0418">Kinase</keyword>
<dbReference type="Proteomes" id="UP001589734">
    <property type="component" value="Unassembled WGS sequence"/>
</dbReference>
<comment type="catalytic activity">
    <reaction evidence="1">
        <text>ATP + protein L-histidine = ADP + protein N-phospho-L-histidine.</text>
        <dbReference type="EC" id="2.7.13.3"/>
    </reaction>
</comment>
<organism evidence="12 13">
    <name type="scientific">Flavobacterium procerum</name>
    <dbReference type="NCBI Taxonomy" id="1455569"/>
    <lineage>
        <taxon>Bacteria</taxon>
        <taxon>Pseudomonadati</taxon>
        <taxon>Bacteroidota</taxon>
        <taxon>Flavobacteriia</taxon>
        <taxon>Flavobacteriales</taxon>
        <taxon>Flavobacteriaceae</taxon>
        <taxon>Flavobacterium</taxon>
    </lineage>
</organism>
<accession>A0ABV6BQ02</accession>
<evidence type="ECO:0000256" key="3">
    <source>
        <dbReference type="ARBA" id="ARBA00022553"/>
    </source>
</evidence>
<comment type="caution">
    <text evidence="12">The sequence shown here is derived from an EMBL/GenBank/DDBJ whole genome shotgun (WGS) entry which is preliminary data.</text>
</comment>
<dbReference type="Gene3D" id="3.30.565.10">
    <property type="entry name" value="Histidine kinase-like ATPase, C-terminal domain"/>
    <property type="match status" value="1"/>
</dbReference>
<dbReference type="RefSeq" id="WP_379683148.1">
    <property type="nucleotide sequence ID" value="NZ_JBHLYW010000003.1"/>
</dbReference>
<dbReference type="PANTHER" id="PTHR24421:SF10">
    <property type="entry name" value="NITRATE_NITRITE SENSOR PROTEIN NARQ"/>
    <property type="match status" value="1"/>
</dbReference>
<keyword evidence="8" id="KW-0902">Two-component regulatory system</keyword>
<dbReference type="Gene3D" id="1.20.5.1930">
    <property type="match status" value="1"/>
</dbReference>
<protein>
    <recommendedName>
        <fullName evidence="2">histidine kinase</fullName>
        <ecNumber evidence="2">2.7.13.3</ecNumber>
    </recommendedName>
</protein>
<dbReference type="PANTHER" id="PTHR24421">
    <property type="entry name" value="NITRATE/NITRITE SENSOR PROTEIN NARX-RELATED"/>
    <property type="match status" value="1"/>
</dbReference>
<gene>
    <name evidence="12" type="ORF">ACFFLS_03755</name>
</gene>
<dbReference type="CDD" id="cd16917">
    <property type="entry name" value="HATPase_UhpB-NarQ-NarX-like"/>
    <property type="match status" value="1"/>
</dbReference>
<proteinExistence type="predicted"/>
<dbReference type="Pfam" id="PF07730">
    <property type="entry name" value="HisKA_3"/>
    <property type="match status" value="1"/>
</dbReference>
<dbReference type="InterPro" id="IPR036890">
    <property type="entry name" value="HATPase_C_sf"/>
</dbReference>
<sequence length="270" mass="31010">MIKSSIALNINSVPEKEIVAIILYTSLFLMIVAISLIVFFYFSRKKIIQKELEKKDLILQYQKEQLHAIIITQEEERKRIAQDLHDDISSKLNIVSLNSHLLTTSGLTESETLEITENIINLTTKALENSRKIAHNLLPPVFEKFGLNAGVEELCEEFESSKKVKTYYTNEIDFDEKDLDRHLHIFRILQELMNNSLRHGKATEIWIAFKNNNGVNTCHYVDNGIGFDSNNLDNQKGLGMKNIDSRISFLNGTIDFKSEIGKGIKVDFRF</sequence>
<evidence type="ECO:0000256" key="8">
    <source>
        <dbReference type="ARBA" id="ARBA00023012"/>
    </source>
</evidence>
<keyword evidence="9" id="KW-0472">Membrane</keyword>
<name>A0ABV6BQ02_9FLAO</name>
<evidence type="ECO:0000313" key="12">
    <source>
        <dbReference type="EMBL" id="MFC0076137.1"/>
    </source>
</evidence>
<dbReference type="GO" id="GO:0016301">
    <property type="term" value="F:kinase activity"/>
    <property type="evidence" value="ECO:0007669"/>
    <property type="project" value="UniProtKB-KW"/>
</dbReference>
<dbReference type="SUPFAM" id="SSF55874">
    <property type="entry name" value="ATPase domain of HSP90 chaperone/DNA topoisomerase II/histidine kinase"/>
    <property type="match status" value="1"/>
</dbReference>
<evidence type="ECO:0000259" key="11">
    <source>
        <dbReference type="Pfam" id="PF07730"/>
    </source>
</evidence>
<evidence type="ECO:0000256" key="1">
    <source>
        <dbReference type="ARBA" id="ARBA00000085"/>
    </source>
</evidence>
<dbReference type="EMBL" id="JBHLYW010000003">
    <property type="protein sequence ID" value="MFC0076137.1"/>
    <property type="molecule type" value="Genomic_DNA"/>
</dbReference>
<feature type="domain" description="Histidine kinase/HSP90-like ATPase" evidence="10">
    <location>
        <begin position="183"/>
        <end position="269"/>
    </location>
</feature>